<evidence type="ECO:0000313" key="4">
    <source>
        <dbReference type="EMBL" id="QEX18368.1"/>
    </source>
</evidence>
<keyword evidence="5" id="KW-1185">Reference proteome</keyword>
<evidence type="ECO:0000256" key="2">
    <source>
        <dbReference type="ARBA" id="ARBA00023002"/>
    </source>
</evidence>
<keyword evidence="3" id="KW-0520">NAD</keyword>
<dbReference type="PANTHER" id="PTHR30004">
    <property type="entry name" value="4-HYDROXYTHREONINE-4-PHOSPHATE DEHYDROGENASE"/>
    <property type="match status" value="1"/>
</dbReference>
<reference evidence="4 5" key="1">
    <citation type="submission" date="2019-08" db="EMBL/GenBank/DDBJ databases">
        <title>Hyperibacter terrae gen. nov., sp. nov. and Hyperibacter viscosus sp. nov., two new members in the family Rhodospirillaceae isolated from the rhizosphere of Hypericum perforatum.</title>
        <authorList>
            <person name="Noviana Z."/>
        </authorList>
    </citation>
    <scope>NUCLEOTIDE SEQUENCE [LARGE SCALE GENOMIC DNA]</scope>
    <source>
        <strain evidence="4 5">R5913</strain>
    </source>
</reference>
<proteinExistence type="predicted"/>
<accession>A0A5J6MLE8</accession>
<gene>
    <name evidence="4" type="primary">pdxA1</name>
    <name evidence="4" type="ORF">FRZ44_36730</name>
</gene>
<evidence type="ECO:0000313" key="5">
    <source>
        <dbReference type="Proteomes" id="UP000326202"/>
    </source>
</evidence>
<dbReference type="InterPro" id="IPR005255">
    <property type="entry name" value="PdxA_fam"/>
</dbReference>
<dbReference type="SUPFAM" id="SSF53659">
    <property type="entry name" value="Isocitrate/Isopropylmalate dehydrogenase-like"/>
    <property type="match status" value="1"/>
</dbReference>
<dbReference type="GO" id="GO:0046872">
    <property type="term" value="F:metal ion binding"/>
    <property type="evidence" value="ECO:0007669"/>
    <property type="project" value="UniProtKB-KW"/>
</dbReference>
<organism evidence="4 5">
    <name type="scientific">Hypericibacter terrae</name>
    <dbReference type="NCBI Taxonomy" id="2602015"/>
    <lineage>
        <taxon>Bacteria</taxon>
        <taxon>Pseudomonadati</taxon>
        <taxon>Pseudomonadota</taxon>
        <taxon>Alphaproteobacteria</taxon>
        <taxon>Rhodospirillales</taxon>
        <taxon>Dongiaceae</taxon>
        <taxon>Hypericibacter</taxon>
    </lineage>
</organism>
<dbReference type="GO" id="GO:0051287">
    <property type="term" value="F:NAD binding"/>
    <property type="evidence" value="ECO:0007669"/>
    <property type="project" value="InterPro"/>
</dbReference>
<dbReference type="AlphaFoldDB" id="A0A5J6MLE8"/>
<keyword evidence="1" id="KW-0479">Metal-binding</keyword>
<dbReference type="Pfam" id="PF04166">
    <property type="entry name" value="PdxA"/>
    <property type="match status" value="1"/>
</dbReference>
<evidence type="ECO:0000256" key="3">
    <source>
        <dbReference type="ARBA" id="ARBA00023027"/>
    </source>
</evidence>
<dbReference type="EMBL" id="CP042906">
    <property type="protein sequence ID" value="QEX18368.1"/>
    <property type="molecule type" value="Genomic_DNA"/>
</dbReference>
<dbReference type="GO" id="GO:0016491">
    <property type="term" value="F:oxidoreductase activity"/>
    <property type="evidence" value="ECO:0007669"/>
    <property type="project" value="UniProtKB-KW"/>
</dbReference>
<evidence type="ECO:0000256" key="1">
    <source>
        <dbReference type="ARBA" id="ARBA00022723"/>
    </source>
</evidence>
<protein>
    <submittedName>
        <fullName evidence="4">4-hydroxythreonine-4-phosphate dehydrogenase 1</fullName>
    </submittedName>
</protein>
<sequence length="346" mass="36201">MTGPTSIALTMGDPAGVGPEIIVKALPAFAPRLAAGELELILVGATECFREAARRLGTAFDPATIDSSSPRAGRAALLAAGVPTQAIKPGVTSAEAGRLAFRAIEEAVRLAVSGRVDAIATAPLSKEALNLAGFHYSGHTELLADLTGARDSAMLLLHGDMRVSHVSTHVALSEAVKRLTPQRLRRVVEMTVGALRRLGIERPRIAIAALNPHAGEGGMFGREDLEITTPVIAQLRAEGHEIEGPVPGDTVFVKLRGRRYDAVVAMYHDQGHIPVKLLGFSVDPVTGKWDALSGVNVTLGLPIVRTSVDHGTAFDIAGKGIANERSLIEAIDCAIQLGAARSKAAA</sequence>
<name>A0A5J6MLE8_9PROT</name>
<dbReference type="PANTHER" id="PTHR30004:SF6">
    <property type="entry name" value="D-THREONATE 4-PHOSPHATE DEHYDROGENASE"/>
    <property type="match status" value="1"/>
</dbReference>
<dbReference type="Proteomes" id="UP000326202">
    <property type="component" value="Chromosome"/>
</dbReference>
<dbReference type="KEGG" id="htq:FRZ44_36730"/>
<dbReference type="RefSeq" id="WP_151178534.1">
    <property type="nucleotide sequence ID" value="NZ_CP042906.1"/>
</dbReference>
<dbReference type="Gene3D" id="3.40.718.10">
    <property type="entry name" value="Isopropylmalate Dehydrogenase"/>
    <property type="match status" value="1"/>
</dbReference>
<dbReference type="OrthoDB" id="9801783at2"/>
<keyword evidence="2" id="KW-0560">Oxidoreductase</keyword>
<dbReference type="NCBIfam" id="TIGR00557">
    <property type="entry name" value="pdxA"/>
    <property type="match status" value="1"/>
</dbReference>